<dbReference type="EMBL" id="CAXHTB010000026">
    <property type="protein sequence ID" value="CAL0335252.1"/>
    <property type="molecule type" value="Genomic_DNA"/>
</dbReference>
<dbReference type="Gene3D" id="3.80.10.10">
    <property type="entry name" value="Ribonuclease Inhibitor"/>
    <property type="match status" value="2"/>
</dbReference>
<dbReference type="InterPro" id="IPR050905">
    <property type="entry name" value="Plant_NBS-LRR"/>
</dbReference>
<comment type="similarity">
    <text evidence="1">Belongs to the disease resistance NB-LRR family.</text>
</comment>
<dbReference type="InterPro" id="IPR042197">
    <property type="entry name" value="Apaf_helical"/>
</dbReference>
<evidence type="ECO:0000259" key="6">
    <source>
        <dbReference type="Pfam" id="PF00931"/>
    </source>
</evidence>
<evidence type="ECO:0000259" key="7">
    <source>
        <dbReference type="Pfam" id="PF23247"/>
    </source>
</evidence>
<organism evidence="8 9">
    <name type="scientific">Lupinus luteus</name>
    <name type="common">European yellow lupine</name>
    <dbReference type="NCBI Taxonomy" id="3873"/>
    <lineage>
        <taxon>Eukaryota</taxon>
        <taxon>Viridiplantae</taxon>
        <taxon>Streptophyta</taxon>
        <taxon>Embryophyta</taxon>
        <taxon>Tracheophyta</taxon>
        <taxon>Spermatophyta</taxon>
        <taxon>Magnoliopsida</taxon>
        <taxon>eudicotyledons</taxon>
        <taxon>Gunneridae</taxon>
        <taxon>Pentapetalae</taxon>
        <taxon>rosids</taxon>
        <taxon>fabids</taxon>
        <taxon>Fabales</taxon>
        <taxon>Fabaceae</taxon>
        <taxon>Papilionoideae</taxon>
        <taxon>50 kb inversion clade</taxon>
        <taxon>genistoids sensu lato</taxon>
        <taxon>core genistoids</taxon>
        <taxon>Genisteae</taxon>
        <taxon>Lupinus</taxon>
    </lineage>
</organism>
<keyword evidence="4" id="KW-0067">ATP-binding</keyword>
<evidence type="ECO:0000256" key="2">
    <source>
        <dbReference type="ARBA" id="ARBA00022741"/>
    </source>
</evidence>
<evidence type="ECO:0000256" key="1">
    <source>
        <dbReference type="ARBA" id="ARBA00008894"/>
    </source>
</evidence>
<feature type="domain" description="Disease resistance protein At4g27190-like leucine-rich repeats" evidence="7">
    <location>
        <begin position="972"/>
        <end position="1072"/>
    </location>
</feature>
<gene>
    <name evidence="8" type="ORF">LLUT_LOCUS36312</name>
</gene>
<comment type="caution">
    <text evidence="8">The sequence shown here is derived from an EMBL/GenBank/DDBJ whole genome shotgun (WGS) entry which is preliminary data.</text>
</comment>
<dbReference type="InterPro" id="IPR057135">
    <property type="entry name" value="At4g27190-like_LRR"/>
</dbReference>
<dbReference type="InterPro" id="IPR027417">
    <property type="entry name" value="P-loop_NTPase"/>
</dbReference>
<dbReference type="PANTHER" id="PTHR33463">
    <property type="entry name" value="NB-ARC DOMAIN-CONTAINING PROTEIN-RELATED"/>
    <property type="match status" value="1"/>
</dbReference>
<evidence type="ECO:0000313" key="9">
    <source>
        <dbReference type="Proteomes" id="UP001497480"/>
    </source>
</evidence>
<dbReference type="GO" id="GO:0006952">
    <property type="term" value="P:defense response"/>
    <property type="evidence" value="ECO:0007669"/>
    <property type="project" value="UniProtKB-KW"/>
</dbReference>
<keyword evidence="5" id="KW-0175">Coiled coil</keyword>
<evidence type="ECO:0000256" key="3">
    <source>
        <dbReference type="ARBA" id="ARBA00022821"/>
    </source>
</evidence>
<evidence type="ECO:0000256" key="4">
    <source>
        <dbReference type="ARBA" id="ARBA00022840"/>
    </source>
</evidence>
<feature type="domain" description="Disease resistance protein At4g27190-like leucine-rich repeats" evidence="7">
    <location>
        <begin position="866"/>
        <end position="932"/>
    </location>
</feature>
<sequence>MAMDTVKSIVSPIVEYTTGLAWSNIKYIIFYETNLDKLNTQLQNLVAVRDSLQQRVDAAQKNGEEILIDVQNNLNKANVSIGDANNFLNDEDHARVGCLNSPLTNLCRKQQLSQKSIDKANTISEIITQVKHALNMDNISTPPSLRVAFPPSTRCYEALQSRTSILNEIMQELKDDNMYMIGVYGMGGVGKTTLVEEVAWQAENDDSYGVVIKATVSNSTDVEGIQGQLADGLGLKFNEETRQGRAQRLWNRITKEDKVLVIMDDLWGEIDLKEVGVPFGDQHKGCKLLLTSRDVSLLSKKMGTQRDFQISTLSTEEGWDLFEKATGDVVKEFCIQTKAREVAGACKGLPVLLVAVAKALKKEKRLYAWNDAFNKLNTHDDEGFHSRTDKAIEFSYNYLASEQHKSIFLLIASAGKGSYKIEDLFVQVWGLGLFKKVDKLGDAWDKLHTIIDDLKASSLILDGDGDEEYVTMHDVIFHGAAKIACREEPFFSLKEGSELIEWPEMDELRKFKKIILPRCYISSLPECLDCPKLELLLLHSQENTLKMGDGFFSLMTGLKYLKLKGFMCTPSLLLSLSFLKKLKVLFLHKCVLGDITLVSKLKGLEILSLDDTGIQVLPKEIGQLTHLRKLDFDNCISLRLIPANIISSLTRLEELHLWQCHIEWEVEESKHCSNASLCELGKLDHLTSLKLQIQHISNIPKDLLIFANLKKYKILIGGGWKPKWDYYSKISRVLMLNLSSTTISSLNVGIKMLLNGVEELSLAEMNDVRNVLPELNGQGFPQLKRLVVKNCVEILYIIEEEFEDNAQINFSQLCSIRLEKLPNLVTFSSKKSATDIQSGSNIITDSGNLSYPMALFDEKIVMPNLESMELISINVEKLYDISVPPFFENLTELIVERCDKLKYLFSYSVVKTLVKLKNLQIWDCEMVEHIFVEDEEEYVCKERSEMNPILQNIDRVQIYGCPMLKNIFPSSRIFQSLDWLTVMDCSRIVNIMTSSTARSLVNLRNLSIRDCEMVEEIVACENDSDGGEIAFMKLQCLDLEKLPRLRRFCNQNLSFKFPLLERLRVIGCPEIEPFSPTILLGASNLTQVYTEW</sequence>
<dbReference type="SUPFAM" id="SSF52047">
    <property type="entry name" value="RNI-like"/>
    <property type="match status" value="1"/>
</dbReference>
<dbReference type="PRINTS" id="PR00364">
    <property type="entry name" value="DISEASERSIST"/>
</dbReference>
<dbReference type="FunFam" id="3.40.50.300:FF:001091">
    <property type="entry name" value="Probable disease resistance protein At1g61300"/>
    <property type="match status" value="1"/>
</dbReference>
<evidence type="ECO:0000313" key="8">
    <source>
        <dbReference type="EMBL" id="CAL0335252.1"/>
    </source>
</evidence>
<keyword evidence="2" id="KW-0547">Nucleotide-binding</keyword>
<name>A0AAV1YML0_LUPLU</name>
<dbReference type="InterPro" id="IPR032675">
    <property type="entry name" value="LRR_dom_sf"/>
</dbReference>
<feature type="coiled-coil region" evidence="5">
    <location>
        <begin position="35"/>
        <end position="62"/>
    </location>
</feature>
<accession>A0AAV1YML0</accession>
<dbReference type="GO" id="GO:0043531">
    <property type="term" value="F:ADP binding"/>
    <property type="evidence" value="ECO:0007669"/>
    <property type="project" value="InterPro"/>
</dbReference>
<dbReference type="Pfam" id="PF23247">
    <property type="entry name" value="LRR_RPS2"/>
    <property type="match status" value="2"/>
</dbReference>
<dbReference type="PANTHER" id="PTHR33463:SF203">
    <property type="entry name" value="AAA+ ATPASE DOMAIN-CONTAINING PROTEIN"/>
    <property type="match status" value="1"/>
</dbReference>
<keyword evidence="9" id="KW-1185">Reference proteome</keyword>
<dbReference type="GO" id="GO:0005524">
    <property type="term" value="F:ATP binding"/>
    <property type="evidence" value="ECO:0007669"/>
    <property type="project" value="UniProtKB-KW"/>
</dbReference>
<dbReference type="Proteomes" id="UP001497480">
    <property type="component" value="Unassembled WGS sequence"/>
</dbReference>
<dbReference type="Pfam" id="PF00931">
    <property type="entry name" value="NB-ARC"/>
    <property type="match status" value="1"/>
</dbReference>
<evidence type="ECO:0000256" key="5">
    <source>
        <dbReference type="SAM" id="Coils"/>
    </source>
</evidence>
<feature type="domain" description="NB-ARC" evidence="6">
    <location>
        <begin position="165"/>
        <end position="326"/>
    </location>
</feature>
<proteinExistence type="inferred from homology"/>
<protein>
    <recommendedName>
        <fullName evidence="10">NB-ARC domain-containing protein</fullName>
    </recommendedName>
</protein>
<dbReference type="InterPro" id="IPR002182">
    <property type="entry name" value="NB-ARC"/>
</dbReference>
<evidence type="ECO:0008006" key="10">
    <source>
        <dbReference type="Google" id="ProtNLM"/>
    </source>
</evidence>
<dbReference type="Gene3D" id="3.40.50.300">
    <property type="entry name" value="P-loop containing nucleotide triphosphate hydrolases"/>
    <property type="match status" value="1"/>
</dbReference>
<dbReference type="Gene3D" id="1.10.8.430">
    <property type="entry name" value="Helical domain of apoptotic protease-activating factors"/>
    <property type="match status" value="1"/>
</dbReference>
<dbReference type="SUPFAM" id="SSF52540">
    <property type="entry name" value="P-loop containing nucleoside triphosphate hydrolases"/>
    <property type="match status" value="1"/>
</dbReference>
<dbReference type="SUPFAM" id="SSF52058">
    <property type="entry name" value="L domain-like"/>
    <property type="match status" value="1"/>
</dbReference>
<dbReference type="AlphaFoldDB" id="A0AAV1YML0"/>
<keyword evidence="3" id="KW-0611">Plant defense</keyword>
<reference evidence="8 9" key="1">
    <citation type="submission" date="2024-03" db="EMBL/GenBank/DDBJ databases">
        <authorList>
            <person name="Martinez-Hernandez J."/>
        </authorList>
    </citation>
    <scope>NUCLEOTIDE SEQUENCE [LARGE SCALE GENOMIC DNA]</scope>
</reference>